<dbReference type="Proteomes" id="UP000295805">
    <property type="component" value="Unassembled WGS sequence"/>
</dbReference>
<dbReference type="Pfam" id="PF12079">
    <property type="entry name" value="DUF3558"/>
    <property type="match status" value="1"/>
</dbReference>
<proteinExistence type="predicted"/>
<dbReference type="InterPro" id="IPR024520">
    <property type="entry name" value="DUF3558"/>
</dbReference>
<protein>
    <submittedName>
        <fullName evidence="2">Uncharacterized protein DUF3558</fullName>
    </submittedName>
</protein>
<name>A0A4R3ZTK1_9ACTN</name>
<dbReference type="AlphaFoldDB" id="A0A4R3ZTK1"/>
<comment type="caution">
    <text evidence="2">The sequence shown here is derived from an EMBL/GenBank/DDBJ whole genome shotgun (WGS) entry which is preliminary data.</text>
</comment>
<accession>A0A4R3ZTK1</accession>
<feature type="region of interest" description="Disordered" evidence="1">
    <location>
        <begin position="58"/>
        <end position="82"/>
    </location>
</feature>
<evidence type="ECO:0000313" key="3">
    <source>
        <dbReference type="Proteomes" id="UP000295805"/>
    </source>
</evidence>
<feature type="region of interest" description="Disordered" evidence="1">
    <location>
        <begin position="1"/>
        <end position="29"/>
    </location>
</feature>
<organism evidence="2 3">
    <name type="scientific">Dietzia cinnamea</name>
    <dbReference type="NCBI Taxonomy" id="321318"/>
    <lineage>
        <taxon>Bacteria</taxon>
        <taxon>Bacillati</taxon>
        <taxon>Actinomycetota</taxon>
        <taxon>Actinomycetes</taxon>
        <taxon>Mycobacteriales</taxon>
        <taxon>Dietziaceae</taxon>
        <taxon>Dietzia</taxon>
    </lineage>
</organism>
<reference evidence="2 3" key="1">
    <citation type="submission" date="2019-03" db="EMBL/GenBank/DDBJ databases">
        <title>Root nodule microbial communities of legume samples collected from USA, Mexico and Botswana.</title>
        <authorList>
            <person name="Hirsch A."/>
        </authorList>
    </citation>
    <scope>NUCLEOTIDE SEQUENCE [LARGE SCALE GENOMIC DNA]</scope>
    <source>
        <strain evidence="2 3">55</strain>
    </source>
</reference>
<dbReference type="EMBL" id="SMCX01000011">
    <property type="protein sequence ID" value="TCW23644.1"/>
    <property type="molecule type" value="Genomic_DNA"/>
</dbReference>
<evidence type="ECO:0000313" key="2">
    <source>
        <dbReference type="EMBL" id="TCW23644.1"/>
    </source>
</evidence>
<gene>
    <name evidence="2" type="ORF">EDD19_11180</name>
</gene>
<evidence type="ECO:0000256" key="1">
    <source>
        <dbReference type="SAM" id="MobiDB-lite"/>
    </source>
</evidence>
<feature type="compositionally biased region" description="Low complexity" evidence="1">
    <location>
        <begin position="67"/>
        <end position="80"/>
    </location>
</feature>
<sequence length="237" mass="25405">MNSHHPDAAAAELPGRDLPKKSAGRGNRRAPWPVVQVVGRSRGVAAAVVTVGMIATGCGSADGGEGTPTTTSAPAAEESGNPWDLPVEQRPALFDPCADVPTDAVERAVGAPIRKEARLTKSDPGNLQTCGWSTDELIVDLVATWKSHADYLVDPTGVIASERYPVEDRIALRLLDREDDPNTCRYLFFTERGTVAISASLTTTFKTFRGKRFADVCEVLHEVSSPLVQIVPPGDFR</sequence>